<dbReference type="PANTHER" id="PTHR30371">
    <property type="entry name" value="SEC-INDEPENDENT PROTEIN TRANSLOCASE PROTEIN TATC"/>
    <property type="match status" value="1"/>
</dbReference>
<dbReference type="HAMAP" id="MF_00902">
    <property type="entry name" value="TatC"/>
    <property type="match status" value="1"/>
</dbReference>
<keyword evidence="3 7" id="KW-0653">Protein transport</keyword>
<evidence type="ECO:0000256" key="4">
    <source>
        <dbReference type="ARBA" id="ARBA00022989"/>
    </source>
</evidence>
<evidence type="ECO:0000256" key="2">
    <source>
        <dbReference type="ARBA" id="ARBA00022692"/>
    </source>
</evidence>
<feature type="transmembrane region" description="Helical" evidence="7">
    <location>
        <begin position="241"/>
        <end position="264"/>
    </location>
</feature>
<proteinExistence type="inferred from homology"/>
<keyword evidence="2 7" id="KW-0812">Transmembrane</keyword>
<comment type="subunit">
    <text evidence="7">The Tat system comprises two distinct complexes: a TatABC complex, containing multiple copies of TatA, TatB and TatC subunits, and a separate TatA complex, containing only TatA subunits. Substrates initially bind to the TatABC complex, which probably triggers association of the separate TatA complex to form the active translocon.</text>
</comment>
<feature type="transmembrane region" description="Helical" evidence="7">
    <location>
        <begin position="46"/>
        <end position="64"/>
    </location>
</feature>
<comment type="similarity">
    <text evidence="7">Belongs to the TatC family.</text>
</comment>
<dbReference type="PRINTS" id="PR01840">
    <property type="entry name" value="TATCFAMILY"/>
</dbReference>
<evidence type="ECO:0000256" key="6">
    <source>
        <dbReference type="ARBA" id="ARBA00023136"/>
    </source>
</evidence>
<feature type="transmembrane region" description="Helical" evidence="7">
    <location>
        <begin position="105"/>
        <end position="124"/>
    </location>
</feature>
<feature type="region of interest" description="Disordered" evidence="8">
    <location>
        <begin position="1"/>
        <end position="25"/>
    </location>
</feature>
<dbReference type="Pfam" id="PF00902">
    <property type="entry name" value="TatC"/>
    <property type="match status" value="1"/>
</dbReference>
<name>A0AAU7E044_9MICO</name>
<keyword evidence="7" id="KW-1003">Cell membrane</keyword>
<keyword evidence="7" id="KW-0813">Transport</keyword>
<reference evidence="9" key="1">
    <citation type="submission" date="2024-02" db="EMBL/GenBank/DDBJ databases">
        <title>Tomenella chthoni gen. nov. sp. nov., a member of the family Jonesiaceae isolated from bat guano.</title>
        <authorList>
            <person name="Miller S.L."/>
            <person name="King J."/>
            <person name="Sankaranarayanan K."/>
            <person name="Lawson P.A."/>
        </authorList>
    </citation>
    <scope>NUCLEOTIDE SEQUENCE</scope>
    <source>
        <strain evidence="9">BS-20</strain>
    </source>
</reference>
<evidence type="ECO:0000256" key="5">
    <source>
        <dbReference type="ARBA" id="ARBA00023010"/>
    </source>
</evidence>
<dbReference type="GO" id="GO:0043953">
    <property type="term" value="P:protein transport by the Tat complex"/>
    <property type="evidence" value="ECO:0007669"/>
    <property type="project" value="UniProtKB-UniRule"/>
</dbReference>
<dbReference type="GO" id="GO:0065002">
    <property type="term" value="P:intracellular protein transmembrane transport"/>
    <property type="evidence" value="ECO:0007669"/>
    <property type="project" value="TreeGrafter"/>
</dbReference>
<feature type="transmembrane region" description="Helical" evidence="7">
    <location>
        <begin position="219"/>
        <end position="235"/>
    </location>
</feature>
<dbReference type="NCBIfam" id="TIGR00945">
    <property type="entry name" value="tatC"/>
    <property type="match status" value="1"/>
</dbReference>
<evidence type="ECO:0000256" key="7">
    <source>
        <dbReference type="HAMAP-Rule" id="MF_00902"/>
    </source>
</evidence>
<evidence type="ECO:0000256" key="8">
    <source>
        <dbReference type="SAM" id="MobiDB-lite"/>
    </source>
</evidence>
<comment type="subcellular location">
    <subcellularLocation>
        <location evidence="7">Cell membrane</location>
        <topology evidence="7">Multi-pass membrane protein</topology>
    </subcellularLocation>
    <subcellularLocation>
        <location evidence="1">Membrane</location>
        <topology evidence="1">Multi-pass membrane protein</topology>
    </subcellularLocation>
</comment>
<sequence>MASPAPQERSPKQLRKATRGQQRKQRKAARAQMSLMEHLQELKRRFFLAAIGIVLGAIGGWFLFDLVFAAVQQPLLDAAARTGQPININFGAATSALDMRLKMSFAIGVILTSPWWIFQLWGFITPGLNAKERRYSYGFVGATIPLFLAGSYLAWWVLPRAVEILTDFVPDSATSLQDGQVYLSFVMRLVLAFGLAFTLPVVLVGMNFLGFLSGKSMVAGWRWAVLTGFVFSAAMTPTPDVLTMLLVALPIIVLFFGATGIALLRDRQVAKNLARLDAELG</sequence>
<comment type="function">
    <text evidence="7">Part of the twin-arginine translocation (Tat) system that transports large folded proteins containing a characteristic twin-arginine motif in their signal peptide across membranes. Together with TatB, TatC is part of a receptor directly interacting with Tat signal peptides.</text>
</comment>
<feature type="transmembrane region" description="Helical" evidence="7">
    <location>
        <begin position="136"/>
        <end position="158"/>
    </location>
</feature>
<dbReference type="GO" id="GO:0033281">
    <property type="term" value="C:TAT protein transport complex"/>
    <property type="evidence" value="ECO:0007669"/>
    <property type="project" value="UniProtKB-UniRule"/>
</dbReference>
<dbReference type="InterPro" id="IPR002033">
    <property type="entry name" value="TatC"/>
</dbReference>
<evidence type="ECO:0000313" key="9">
    <source>
        <dbReference type="EMBL" id="XBH22700.1"/>
    </source>
</evidence>
<organism evidence="9">
    <name type="scientific">Jonesiaceae bacterium BS-20</name>
    <dbReference type="NCBI Taxonomy" id="3120821"/>
    <lineage>
        <taxon>Bacteria</taxon>
        <taxon>Bacillati</taxon>
        <taxon>Actinomycetota</taxon>
        <taxon>Actinomycetes</taxon>
        <taxon>Micrococcales</taxon>
        <taxon>Jonesiaceae</taxon>
    </lineage>
</organism>
<evidence type="ECO:0000256" key="3">
    <source>
        <dbReference type="ARBA" id="ARBA00022927"/>
    </source>
</evidence>
<keyword evidence="6 7" id="KW-0472">Membrane</keyword>
<keyword evidence="4 7" id="KW-1133">Transmembrane helix</keyword>
<gene>
    <name evidence="7 9" type="primary">tatC</name>
    <name evidence="9" type="ORF">V5R04_05625</name>
</gene>
<dbReference type="GO" id="GO:0009977">
    <property type="term" value="F:proton motive force dependent protein transmembrane transporter activity"/>
    <property type="evidence" value="ECO:0007669"/>
    <property type="project" value="TreeGrafter"/>
</dbReference>
<keyword evidence="5 7" id="KW-0811">Translocation</keyword>
<evidence type="ECO:0000256" key="1">
    <source>
        <dbReference type="ARBA" id="ARBA00004141"/>
    </source>
</evidence>
<dbReference type="PANTHER" id="PTHR30371:SF0">
    <property type="entry name" value="SEC-INDEPENDENT PROTEIN TRANSLOCASE PROTEIN TATC, CHLOROPLASTIC-RELATED"/>
    <property type="match status" value="1"/>
</dbReference>
<protein>
    <recommendedName>
        <fullName evidence="7">Sec-independent protein translocase protein TatC</fullName>
    </recommendedName>
</protein>
<feature type="compositionally biased region" description="Basic residues" evidence="8">
    <location>
        <begin position="12"/>
        <end position="25"/>
    </location>
</feature>
<dbReference type="EMBL" id="CP146203">
    <property type="protein sequence ID" value="XBH22700.1"/>
    <property type="molecule type" value="Genomic_DNA"/>
</dbReference>
<feature type="transmembrane region" description="Helical" evidence="7">
    <location>
        <begin position="185"/>
        <end position="212"/>
    </location>
</feature>
<dbReference type="AlphaFoldDB" id="A0AAU7E044"/>
<accession>A0AAU7E044</accession>